<dbReference type="InterPro" id="IPR013783">
    <property type="entry name" value="Ig-like_fold"/>
</dbReference>
<evidence type="ECO:0000313" key="7">
    <source>
        <dbReference type="Proteomes" id="UP000031575"/>
    </source>
</evidence>
<keyword evidence="7" id="KW-1185">Reference proteome</keyword>
<sequence length="216" mass="22934">MPAIPFVGLHDNMAFSKGYGAPLYGSVGDLVDRAAHLLLLNCMSTLPVFLNEATVDHIIVHVLLALAFHYSPATKPAGRMRATPCYHSVPWSLQVEYVAGVDAGYRHFDHSAGPFGFGLSDTSASFVDAPIDGAFTPEATESEVVAVSATVTNSSSAAGSETVQVDRVPPAEGVVTRRSLKALVSSEQLHLQPGQPKYAQLTFACDDAAYWIEGKA</sequence>
<evidence type="ECO:0000256" key="2">
    <source>
        <dbReference type="ARBA" id="ARBA00005336"/>
    </source>
</evidence>
<evidence type="ECO:0000256" key="5">
    <source>
        <dbReference type="ARBA" id="ARBA00023295"/>
    </source>
</evidence>
<comment type="similarity">
    <text evidence="2">Belongs to the glycosyl hydrolase 3 family.</text>
</comment>
<dbReference type="EMBL" id="AWTV01000009">
    <property type="protein sequence ID" value="KIH89293.1"/>
    <property type="molecule type" value="Genomic_DNA"/>
</dbReference>
<dbReference type="GO" id="GO:0009251">
    <property type="term" value="P:glucan catabolic process"/>
    <property type="evidence" value="ECO:0007669"/>
    <property type="project" value="TreeGrafter"/>
</dbReference>
<comment type="caution">
    <text evidence="6">The sequence shown here is derived from an EMBL/GenBank/DDBJ whole genome shotgun (WGS) entry which is preliminary data.</text>
</comment>
<organism evidence="6 7">
    <name type="scientific">Sporothrix brasiliensis 5110</name>
    <dbReference type="NCBI Taxonomy" id="1398154"/>
    <lineage>
        <taxon>Eukaryota</taxon>
        <taxon>Fungi</taxon>
        <taxon>Dikarya</taxon>
        <taxon>Ascomycota</taxon>
        <taxon>Pezizomycotina</taxon>
        <taxon>Sordariomycetes</taxon>
        <taxon>Sordariomycetidae</taxon>
        <taxon>Ophiostomatales</taxon>
        <taxon>Ophiostomataceae</taxon>
        <taxon>Sporothrix</taxon>
    </lineage>
</organism>
<dbReference type="HOGENOM" id="CLU_1278356_0_0_1"/>
<evidence type="ECO:0000256" key="3">
    <source>
        <dbReference type="ARBA" id="ARBA00012744"/>
    </source>
</evidence>
<dbReference type="PANTHER" id="PTHR42715:SF3">
    <property type="entry name" value="BETA-GLUCOSIDASE B-RELATED"/>
    <property type="match status" value="1"/>
</dbReference>
<accession>A0A0C2FDT8</accession>
<keyword evidence="5" id="KW-0326">Glycosidase</keyword>
<gene>
    <name evidence="6" type="ORF">SPBR_07786</name>
</gene>
<keyword evidence="4" id="KW-0378">Hydrolase</keyword>
<dbReference type="Gene3D" id="2.60.40.10">
    <property type="entry name" value="Immunoglobulins"/>
    <property type="match status" value="1"/>
</dbReference>
<reference evidence="6 7" key="1">
    <citation type="journal article" date="2014" name="BMC Genomics">
        <title>Comparative genomics of the major fungal agents of human and animal Sporotrichosis: Sporothrix schenckii and Sporothrix brasiliensis.</title>
        <authorList>
            <person name="Teixeira M.M."/>
            <person name="de Almeida L.G."/>
            <person name="Kubitschek-Barreira P."/>
            <person name="Alves F.L."/>
            <person name="Kioshima E.S."/>
            <person name="Abadio A.K."/>
            <person name="Fernandes L."/>
            <person name="Derengowski L.S."/>
            <person name="Ferreira K.S."/>
            <person name="Souza R.C."/>
            <person name="Ruiz J.C."/>
            <person name="de Andrade N.C."/>
            <person name="Paes H.C."/>
            <person name="Nicola A.M."/>
            <person name="Albuquerque P."/>
            <person name="Gerber A.L."/>
            <person name="Martins V.P."/>
            <person name="Peconick L.D."/>
            <person name="Neto A.V."/>
            <person name="Chaucanez C.B."/>
            <person name="Silva P.A."/>
            <person name="Cunha O.L."/>
            <person name="de Oliveira F.F."/>
            <person name="dos Santos T.C."/>
            <person name="Barros A.L."/>
            <person name="Soares M.A."/>
            <person name="de Oliveira L.M."/>
            <person name="Marini M.M."/>
            <person name="Villalobos-Duno H."/>
            <person name="Cunha M.M."/>
            <person name="de Hoog S."/>
            <person name="da Silveira J.F."/>
            <person name="Henrissat B."/>
            <person name="Nino-Vega G.A."/>
            <person name="Cisalpino P.S."/>
            <person name="Mora-Montes H.M."/>
            <person name="Almeida S.R."/>
            <person name="Stajich J.E."/>
            <person name="Lopes-Bezerra L.M."/>
            <person name="Vasconcelos A.T."/>
            <person name="Felipe M.S."/>
        </authorList>
    </citation>
    <scope>NUCLEOTIDE SEQUENCE [LARGE SCALE GENOMIC DNA]</scope>
    <source>
        <strain evidence="6 7">5110</strain>
    </source>
</reference>
<dbReference type="GO" id="GO:0008422">
    <property type="term" value="F:beta-glucosidase activity"/>
    <property type="evidence" value="ECO:0007669"/>
    <property type="project" value="UniProtKB-EC"/>
</dbReference>
<dbReference type="EC" id="3.2.1.21" evidence="3"/>
<dbReference type="VEuPathDB" id="FungiDB:SPBR_07786"/>
<dbReference type="GeneID" id="63680961"/>
<dbReference type="RefSeq" id="XP_040617303.1">
    <property type="nucleotide sequence ID" value="XM_040766040.1"/>
</dbReference>
<dbReference type="PANTHER" id="PTHR42715">
    <property type="entry name" value="BETA-GLUCOSIDASE"/>
    <property type="match status" value="1"/>
</dbReference>
<protein>
    <recommendedName>
        <fullName evidence="3">beta-glucosidase</fullName>
        <ecNumber evidence="3">3.2.1.21</ecNumber>
    </recommendedName>
</protein>
<comment type="catalytic activity">
    <reaction evidence="1">
        <text>Hydrolysis of terminal, non-reducing beta-D-glucosyl residues with release of beta-D-glucose.</text>
        <dbReference type="EC" id="3.2.1.21"/>
    </reaction>
</comment>
<proteinExistence type="inferred from homology"/>
<evidence type="ECO:0000256" key="1">
    <source>
        <dbReference type="ARBA" id="ARBA00000448"/>
    </source>
</evidence>
<name>A0A0C2FDT8_9PEZI</name>
<dbReference type="Proteomes" id="UP000031575">
    <property type="component" value="Unassembled WGS sequence"/>
</dbReference>
<evidence type="ECO:0000256" key="4">
    <source>
        <dbReference type="ARBA" id="ARBA00022801"/>
    </source>
</evidence>
<evidence type="ECO:0000313" key="6">
    <source>
        <dbReference type="EMBL" id="KIH89293.1"/>
    </source>
</evidence>
<dbReference type="InterPro" id="IPR050288">
    <property type="entry name" value="Cellulose_deg_GH3"/>
</dbReference>
<dbReference type="OrthoDB" id="10583884at2759"/>
<dbReference type="AlphaFoldDB" id="A0A0C2FDT8"/>